<keyword evidence="1" id="KW-0732">Signal</keyword>
<accession>A0ABW3SYG7</accession>
<evidence type="ECO:0000313" key="3">
    <source>
        <dbReference type="Proteomes" id="UP001597216"/>
    </source>
</evidence>
<proteinExistence type="predicted"/>
<dbReference type="EMBL" id="JBHTLQ010000001">
    <property type="protein sequence ID" value="MFD1189027.1"/>
    <property type="molecule type" value="Genomic_DNA"/>
</dbReference>
<keyword evidence="3" id="KW-1185">Reference proteome</keyword>
<dbReference type="Proteomes" id="UP001597216">
    <property type="component" value="Unassembled WGS sequence"/>
</dbReference>
<comment type="caution">
    <text evidence="2">The sequence shown here is derived from an EMBL/GenBank/DDBJ whole genome shotgun (WGS) entry which is preliminary data.</text>
</comment>
<gene>
    <name evidence="2" type="ORF">ACFQ27_00420</name>
</gene>
<dbReference type="RefSeq" id="WP_377351967.1">
    <property type="nucleotide sequence ID" value="NZ_JBHTLQ010000001.1"/>
</dbReference>
<evidence type="ECO:0008006" key="4">
    <source>
        <dbReference type="Google" id="ProtNLM"/>
    </source>
</evidence>
<name>A0ABW3SYG7_9CAUL</name>
<sequence length="203" mass="20812">MKRLLPPIAALAGAALVLAAPAPAAGPEPIRGVVTKIDAGQITVRPKSGAPRTITLTPDWSVQVTKPIAISEIKEGSFIGTSEIPQEDGSGKSLEVHVFPPGVKIGEGHYAWNLRKGSMMTNGTVGKVTTGARGGRELQVSYSTGQRKIVVPPKVPVVQITNGDRSLVKTGAKVFLVAFPKPGGGGEITGAVAVGEKGAAPPM</sequence>
<evidence type="ECO:0000313" key="2">
    <source>
        <dbReference type="EMBL" id="MFD1189027.1"/>
    </source>
</evidence>
<feature type="chain" id="PRO_5047305203" description="DUF5666 domain-containing protein" evidence="1">
    <location>
        <begin position="25"/>
        <end position="203"/>
    </location>
</feature>
<reference evidence="3" key="1">
    <citation type="journal article" date="2019" name="Int. J. Syst. Evol. Microbiol.">
        <title>The Global Catalogue of Microorganisms (GCM) 10K type strain sequencing project: providing services to taxonomists for standard genome sequencing and annotation.</title>
        <authorList>
            <consortium name="The Broad Institute Genomics Platform"/>
            <consortium name="The Broad Institute Genome Sequencing Center for Infectious Disease"/>
            <person name="Wu L."/>
            <person name="Ma J."/>
        </authorList>
    </citation>
    <scope>NUCLEOTIDE SEQUENCE [LARGE SCALE GENOMIC DNA]</scope>
    <source>
        <strain evidence="3">CCUG 55074</strain>
    </source>
</reference>
<evidence type="ECO:0000256" key="1">
    <source>
        <dbReference type="SAM" id="SignalP"/>
    </source>
</evidence>
<organism evidence="2 3">
    <name type="scientific">Phenylobacterium conjunctum</name>
    <dbReference type="NCBI Taxonomy" id="1298959"/>
    <lineage>
        <taxon>Bacteria</taxon>
        <taxon>Pseudomonadati</taxon>
        <taxon>Pseudomonadota</taxon>
        <taxon>Alphaproteobacteria</taxon>
        <taxon>Caulobacterales</taxon>
        <taxon>Caulobacteraceae</taxon>
        <taxon>Phenylobacterium</taxon>
    </lineage>
</organism>
<protein>
    <recommendedName>
        <fullName evidence="4">DUF5666 domain-containing protein</fullName>
    </recommendedName>
</protein>
<feature type="signal peptide" evidence="1">
    <location>
        <begin position="1"/>
        <end position="24"/>
    </location>
</feature>